<dbReference type="EMBL" id="BBWU01000015">
    <property type="protein sequence ID" value="GAO38393.1"/>
    <property type="molecule type" value="Genomic_DNA"/>
</dbReference>
<dbReference type="PANTHER" id="PTHR11601">
    <property type="entry name" value="CYSTEINE DESULFURYLASE FAMILY MEMBER"/>
    <property type="match status" value="1"/>
</dbReference>
<dbReference type="PIRSF" id="PIRSF005572">
    <property type="entry name" value="NifS"/>
    <property type="match status" value="1"/>
</dbReference>
<reference evidence="12 13" key="1">
    <citation type="submission" date="2015-04" db="EMBL/GenBank/DDBJ databases">
        <title>Whole genome shotgun sequence of Sphingomonas changbaiensis NBRC 104936.</title>
        <authorList>
            <person name="Katano-Makiyama Y."/>
            <person name="Hosoyama A."/>
            <person name="Hashimoto M."/>
            <person name="Noguchi M."/>
            <person name="Tsuchikane K."/>
            <person name="Ohji S."/>
            <person name="Yamazoe A."/>
            <person name="Ichikawa N."/>
            <person name="Kimura A."/>
            <person name="Fujita N."/>
        </authorList>
    </citation>
    <scope>NUCLEOTIDE SEQUENCE [LARGE SCALE GENOMIC DNA]</scope>
    <source>
        <strain evidence="12 13">NBRC 104936</strain>
    </source>
</reference>
<dbReference type="InterPro" id="IPR015424">
    <property type="entry name" value="PyrdxlP-dep_Trfase"/>
</dbReference>
<evidence type="ECO:0000313" key="13">
    <source>
        <dbReference type="Proteomes" id="UP000033202"/>
    </source>
</evidence>
<dbReference type="GO" id="GO:0051536">
    <property type="term" value="F:iron-sulfur cluster binding"/>
    <property type="evidence" value="ECO:0007669"/>
    <property type="project" value="UniProtKB-KW"/>
</dbReference>
<keyword evidence="6" id="KW-0479">Metal-binding</keyword>
<feature type="domain" description="Aminotransferase class V" evidence="11">
    <location>
        <begin position="6"/>
        <end position="342"/>
    </location>
</feature>
<evidence type="ECO:0000256" key="6">
    <source>
        <dbReference type="ARBA" id="ARBA00022723"/>
    </source>
</evidence>
<evidence type="ECO:0000256" key="8">
    <source>
        <dbReference type="ARBA" id="ARBA00023004"/>
    </source>
</evidence>
<dbReference type="InterPro" id="IPR015421">
    <property type="entry name" value="PyrdxlP-dep_Trfase_major"/>
</dbReference>
<dbReference type="Gene3D" id="3.90.1150.10">
    <property type="entry name" value="Aspartate Aminotransferase, domain 1"/>
    <property type="match status" value="1"/>
</dbReference>
<keyword evidence="7" id="KW-0663">Pyridoxal phosphate</keyword>
<dbReference type="InterPro" id="IPR000192">
    <property type="entry name" value="Aminotrans_V_dom"/>
</dbReference>
<dbReference type="Pfam" id="PF00266">
    <property type="entry name" value="Aminotran_5"/>
    <property type="match status" value="1"/>
</dbReference>
<comment type="function">
    <text evidence="2">Catalyzes the removal of elemental sulfur atoms from cysteine to produce alanine. Seems to participate in the biosynthesis of the nitrogenase metalloclusters by providing the inorganic sulfur required for the Fe-S core formation.</text>
</comment>
<keyword evidence="13" id="KW-1185">Reference proteome</keyword>
<evidence type="ECO:0000256" key="10">
    <source>
        <dbReference type="ARBA" id="ARBA00050776"/>
    </source>
</evidence>
<evidence type="ECO:0000313" key="12">
    <source>
        <dbReference type="EMBL" id="GAO38393.1"/>
    </source>
</evidence>
<comment type="catalytic activity">
    <reaction evidence="10">
        <text>(sulfur carrier)-H + L-cysteine = (sulfur carrier)-SH + L-alanine</text>
        <dbReference type="Rhea" id="RHEA:43892"/>
        <dbReference type="Rhea" id="RHEA-COMP:14737"/>
        <dbReference type="Rhea" id="RHEA-COMP:14739"/>
        <dbReference type="ChEBI" id="CHEBI:29917"/>
        <dbReference type="ChEBI" id="CHEBI:35235"/>
        <dbReference type="ChEBI" id="CHEBI:57972"/>
        <dbReference type="ChEBI" id="CHEBI:64428"/>
        <dbReference type="EC" id="2.8.1.7"/>
    </reaction>
</comment>
<evidence type="ECO:0000256" key="2">
    <source>
        <dbReference type="ARBA" id="ARBA00003120"/>
    </source>
</evidence>
<comment type="cofactor">
    <cofactor evidence="1">
        <name>pyridoxal 5'-phosphate</name>
        <dbReference type="ChEBI" id="CHEBI:597326"/>
    </cofactor>
</comment>
<keyword evidence="8" id="KW-0408">Iron</keyword>
<dbReference type="PANTHER" id="PTHR11601:SF34">
    <property type="entry name" value="CYSTEINE DESULFURASE"/>
    <property type="match status" value="1"/>
</dbReference>
<evidence type="ECO:0000256" key="4">
    <source>
        <dbReference type="ARBA" id="ARBA00013558"/>
    </source>
</evidence>
<dbReference type="Gene3D" id="3.40.640.10">
    <property type="entry name" value="Type I PLP-dependent aspartate aminotransferase-like (Major domain)"/>
    <property type="match status" value="1"/>
</dbReference>
<keyword evidence="5" id="KW-0808">Transferase</keyword>
<gene>
    <name evidence="12" type="primary">iscS</name>
    <name evidence="12" type="ORF">SCH01S_15_00180</name>
</gene>
<evidence type="ECO:0000259" key="11">
    <source>
        <dbReference type="Pfam" id="PF00266"/>
    </source>
</evidence>
<organism evidence="12 13">
    <name type="scientific">Sphingomonas changbaiensis NBRC 104936</name>
    <dbReference type="NCBI Taxonomy" id="1219043"/>
    <lineage>
        <taxon>Bacteria</taxon>
        <taxon>Pseudomonadati</taxon>
        <taxon>Pseudomonadota</taxon>
        <taxon>Alphaproteobacteria</taxon>
        <taxon>Sphingomonadales</taxon>
        <taxon>Sphingomonadaceae</taxon>
        <taxon>Sphingomonas</taxon>
    </lineage>
</organism>
<dbReference type="InterPro" id="IPR016454">
    <property type="entry name" value="Cysteine_dSase"/>
</dbReference>
<dbReference type="AlphaFoldDB" id="A0A0E9MLM5"/>
<evidence type="ECO:0000256" key="3">
    <source>
        <dbReference type="ARBA" id="ARBA00006490"/>
    </source>
</evidence>
<dbReference type="RefSeq" id="WP_281174940.1">
    <property type="nucleotide sequence ID" value="NZ_BBWU01000015.1"/>
</dbReference>
<evidence type="ECO:0000256" key="1">
    <source>
        <dbReference type="ARBA" id="ARBA00001933"/>
    </source>
</evidence>
<keyword evidence="9" id="KW-0411">Iron-sulfur</keyword>
<proteinExistence type="inferred from homology"/>
<dbReference type="Proteomes" id="UP000033202">
    <property type="component" value="Unassembled WGS sequence"/>
</dbReference>
<dbReference type="InterPro" id="IPR015422">
    <property type="entry name" value="PyrdxlP-dep_Trfase_small"/>
</dbReference>
<dbReference type="Gene3D" id="1.10.260.50">
    <property type="match status" value="1"/>
</dbReference>
<dbReference type="GO" id="GO:0031071">
    <property type="term" value="F:cysteine desulfurase activity"/>
    <property type="evidence" value="ECO:0007669"/>
    <property type="project" value="UniProtKB-EC"/>
</dbReference>
<dbReference type="GO" id="GO:0046872">
    <property type="term" value="F:metal ion binding"/>
    <property type="evidence" value="ECO:0007669"/>
    <property type="project" value="UniProtKB-KW"/>
</dbReference>
<dbReference type="SUPFAM" id="SSF53383">
    <property type="entry name" value="PLP-dependent transferases"/>
    <property type="match status" value="1"/>
</dbReference>
<evidence type="ECO:0000256" key="7">
    <source>
        <dbReference type="ARBA" id="ARBA00022898"/>
    </source>
</evidence>
<comment type="caution">
    <text evidence="12">The sequence shown here is derived from an EMBL/GenBank/DDBJ whole genome shotgun (WGS) entry which is preliminary data.</text>
</comment>
<name>A0A0E9MLM5_9SPHN</name>
<accession>A0A0E9MLM5</accession>
<comment type="similarity">
    <text evidence="3">Belongs to the class-V pyridoxal-phosphate-dependent aminotransferase family. NifS/IscS subfamily.</text>
</comment>
<evidence type="ECO:0000256" key="5">
    <source>
        <dbReference type="ARBA" id="ARBA00022679"/>
    </source>
</evidence>
<protein>
    <recommendedName>
        <fullName evidence="4">Cysteine desulfurase</fullName>
    </recommendedName>
</protein>
<evidence type="ECO:0000256" key="9">
    <source>
        <dbReference type="ARBA" id="ARBA00023014"/>
    </source>
</evidence>
<dbReference type="STRING" id="1219043.SCH01S_15_00180"/>
<sequence length="358" mass="36958">MSQRLYLDHAATTPMVLSAREAMRAAIARWANPSSPHAEGRAARAMLEDARSRIAKALGWDGEVILTSGATEAIRIALTRTKCDARIISAVEHEAVHRVASDAYFLPVQQDGTVLPDALTGRLGALGAKAPLVAIQAVNNETGVCQPLGKLAAIVRKAGGLLFADCAQAAGKAALPDADLIAISAHKFGGPPGVGALLVRDLGVLDASGGQEKGYRPGTENLPGVVAMAAALEEGRGWVDRAADLRAHLDGAIEAAGGEVVAKRSPRLATIAAYRMPGVAASAQLIQLDLAGIAISAGSACSSGTLKTSHVLSAMGWGEAEAAQVIRASFGPETSRADIYRFVEAWKRIADGARSRAA</sequence>